<name>A0ACC0QQW6_9HYPO</name>
<organism evidence="1 2">
    <name type="scientific">Fusarium keratoplasticum</name>
    <dbReference type="NCBI Taxonomy" id="1328300"/>
    <lineage>
        <taxon>Eukaryota</taxon>
        <taxon>Fungi</taxon>
        <taxon>Dikarya</taxon>
        <taxon>Ascomycota</taxon>
        <taxon>Pezizomycotina</taxon>
        <taxon>Sordariomycetes</taxon>
        <taxon>Hypocreomycetidae</taxon>
        <taxon>Hypocreales</taxon>
        <taxon>Nectriaceae</taxon>
        <taxon>Fusarium</taxon>
        <taxon>Fusarium solani species complex</taxon>
    </lineage>
</organism>
<proteinExistence type="predicted"/>
<evidence type="ECO:0000313" key="1">
    <source>
        <dbReference type="EMBL" id="KAI8663570.1"/>
    </source>
</evidence>
<keyword evidence="2" id="KW-1185">Reference proteome</keyword>
<comment type="caution">
    <text evidence="1">The sequence shown here is derived from an EMBL/GenBank/DDBJ whole genome shotgun (WGS) entry which is preliminary data.</text>
</comment>
<sequence length="285" mass="29267">MPWPFQFSSGSSQSSSGSSQSSSGSSQSSSGSSQSSSGSSQSSSGSSQSSSGSSQSSSGSSQSSSGSSQPSLASSQSSTSSRRTTSSYYSFNGERCDGNDPNSKMYIKASDARAQQANMPAKLARRGYPSAYGNSEGLPLSTPGSTVRPGRGNEWVHAPVIPDVRQAYRQGPPGGVRSAWTAGDPKNFDVMYHDKSTGTSASGAGRFRLANYHPAASTNSSNDQAASANYSNNPAAPTNSSNGRAASTNYNGRAASTNYSNNPAYDRSSSSRSHSQGYSGQSQSQ</sequence>
<evidence type="ECO:0000313" key="2">
    <source>
        <dbReference type="Proteomes" id="UP001065298"/>
    </source>
</evidence>
<protein>
    <submittedName>
        <fullName evidence="1">Uncharacterized protein</fullName>
    </submittedName>
</protein>
<accession>A0ACC0QQW6</accession>
<dbReference type="EMBL" id="CM046509">
    <property type="protein sequence ID" value="KAI8663570.1"/>
    <property type="molecule type" value="Genomic_DNA"/>
</dbReference>
<dbReference type="Proteomes" id="UP001065298">
    <property type="component" value="Chromosome 7"/>
</dbReference>
<reference evidence="1" key="1">
    <citation type="submission" date="2022-06" db="EMBL/GenBank/DDBJ databases">
        <title>Fusarium solani species complex genomes reveal bases of compartmentalisation and animal pathogenesis.</title>
        <authorList>
            <person name="Tsai I.J."/>
        </authorList>
    </citation>
    <scope>NUCLEOTIDE SEQUENCE</scope>
    <source>
        <strain evidence="1">Fu6.1</strain>
    </source>
</reference>
<gene>
    <name evidence="1" type="ORF">NCS57_00958400</name>
</gene>